<organism evidence="1 2">
    <name type="scientific">Hyalella azteca</name>
    <name type="common">Amphipod</name>
    <dbReference type="NCBI Taxonomy" id="294128"/>
    <lineage>
        <taxon>Eukaryota</taxon>
        <taxon>Metazoa</taxon>
        <taxon>Ecdysozoa</taxon>
        <taxon>Arthropoda</taxon>
        <taxon>Crustacea</taxon>
        <taxon>Multicrustacea</taxon>
        <taxon>Malacostraca</taxon>
        <taxon>Eumalacostraca</taxon>
        <taxon>Peracarida</taxon>
        <taxon>Amphipoda</taxon>
        <taxon>Senticaudata</taxon>
        <taxon>Talitrida</taxon>
        <taxon>Talitroidea</taxon>
        <taxon>Hyalellidae</taxon>
        <taxon>Hyalella</taxon>
    </lineage>
</organism>
<reference evidence="2" key="1">
    <citation type="submission" date="2025-08" db="UniProtKB">
        <authorList>
            <consortium name="RefSeq"/>
        </authorList>
    </citation>
    <scope>IDENTIFICATION</scope>
    <source>
        <tissue evidence="2">Whole organism</tissue>
    </source>
</reference>
<dbReference type="KEGG" id="hazt:108670547"/>
<dbReference type="OrthoDB" id="6362344at2759"/>
<evidence type="ECO:0000313" key="1">
    <source>
        <dbReference type="Proteomes" id="UP000694843"/>
    </source>
</evidence>
<proteinExistence type="predicted"/>
<dbReference type="GeneID" id="108670547"/>
<protein>
    <submittedName>
        <fullName evidence="2">Uncharacterized protein LOC108670547</fullName>
    </submittedName>
</protein>
<accession>A0A8B7NJL6</accession>
<keyword evidence="1" id="KW-1185">Reference proteome</keyword>
<dbReference type="Proteomes" id="UP000694843">
    <property type="component" value="Unplaced"/>
</dbReference>
<sequence>MFSCCMGGWKALRGVSLCPLNCCHGYEERVLQLPRLQDPVVCHKLSPQQLENKIRMARLAHATAAPSTTTSTPQPVPPPASLRHYRDISEILQELMTGADTKGKTPASVDRIERDLIGEDTREAPLQWLLTQHSQHIRRLLMEGVTKAAMMDTLDTFIDEMLSRMK</sequence>
<evidence type="ECO:0000313" key="2">
    <source>
        <dbReference type="RefSeq" id="XP_018013501.2"/>
    </source>
</evidence>
<name>A0A8B7NJL6_HYAAZ</name>
<gene>
    <name evidence="2" type="primary">LOC108670547</name>
</gene>
<dbReference type="AlphaFoldDB" id="A0A8B7NJL6"/>
<dbReference type="RefSeq" id="XP_018013501.2">
    <property type="nucleotide sequence ID" value="XM_018158012.2"/>
</dbReference>